<dbReference type="InterPro" id="IPR019817">
    <property type="entry name" value="Interferon_reg_fac_CS"/>
</dbReference>
<keyword evidence="4" id="KW-0010">Activator</keyword>
<dbReference type="SMART" id="SM01243">
    <property type="entry name" value="IRF-3"/>
    <property type="match status" value="1"/>
</dbReference>
<dbReference type="PANTHER" id="PTHR11949:SF26">
    <property type="entry name" value="INTERFERON REGULATORY FACTOR 9"/>
    <property type="match status" value="1"/>
</dbReference>
<dbReference type="PANTHER" id="PTHR11949">
    <property type="entry name" value="INTERFERON REGULATORY FACTOR"/>
    <property type="match status" value="1"/>
</dbReference>
<evidence type="ECO:0000313" key="10">
    <source>
        <dbReference type="Proteomes" id="UP000034805"/>
    </source>
</evidence>
<dbReference type="Gene3D" id="2.60.200.10">
    <property type="match status" value="1"/>
</dbReference>
<dbReference type="SUPFAM" id="SSF46785">
    <property type="entry name" value="Winged helix' DNA-binding domain"/>
    <property type="match status" value="1"/>
</dbReference>
<dbReference type="InterPro" id="IPR017855">
    <property type="entry name" value="SMAD-like_dom_sf"/>
</dbReference>
<feature type="domain" description="IRF tryptophan pentad repeat" evidence="8">
    <location>
        <begin position="17"/>
        <end position="124"/>
    </location>
</feature>
<feature type="compositionally biased region" description="Polar residues" evidence="7">
    <location>
        <begin position="130"/>
        <end position="140"/>
    </location>
</feature>
<dbReference type="GO" id="GO:0000981">
    <property type="term" value="F:DNA-binding transcription factor activity, RNA polymerase II-specific"/>
    <property type="evidence" value="ECO:0007669"/>
    <property type="project" value="TreeGrafter"/>
</dbReference>
<proteinExistence type="predicted"/>
<dbReference type="PRINTS" id="PR00267">
    <property type="entry name" value="INTFRNREGFCT"/>
</dbReference>
<dbReference type="CDD" id="cd00103">
    <property type="entry name" value="IRF"/>
    <property type="match status" value="1"/>
</dbReference>
<gene>
    <name evidence="9" type="ORF">Z043_121477</name>
</gene>
<dbReference type="GO" id="GO:0000978">
    <property type="term" value="F:RNA polymerase II cis-regulatory region sequence-specific DNA binding"/>
    <property type="evidence" value="ECO:0007669"/>
    <property type="project" value="TreeGrafter"/>
</dbReference>
<keyword evidence="6" id="KW-0539">Nucleus</keyword>
<dbReference type="Pfam" id="PF10401">
    <property type="entry name" value="IRF-3"/>
    <property type="match status" value="2"/>
</dbReference>
<dbReference type="GO" id="GO:0045944">
    <property type="term" value="P:positive regulation of transcription by RNA polymerase II"/>
    <property type="evidence" value="ECO:0007669"/>
    <property type="project" value="UniProtKB-ARBA"/>
</dbReference>
<evidence type="ECO:0000256" key="6">
    <source>
        <dbReference type="ARBA" id="ARBA00023242"/>
    </source>
</evidence>
<dbReference type="STRING" id="113540.ENSSFOP00015015702"/>
<dbReference type="SMART" id="SM00348">
    <property type="entry name" value="IRF"/>
    <property type="match status" value="1"/>
</dbReference>
<feature type="region of interest" description="Disordered" evidence="7">
    <location>
        <begin position="130"/>
        <end position="159"/>
    </location>
</feature>
<dbReference type="InterPro" id="IPR008984">
    <property type="entry name" value="SMAD_FHA_dom_sf"/>
</dbReference>
<dbReference type="EMBL" id="JARO02010671">
    <property type="protein sequence ID" value="KPP60517.1"/>
    <property type="molecule type" value="Genomic_DNA"/>
</dbReference>
<comment type="caution">
    <text evidence="9">The sequence shown here is derived from an EMBL/GenBank/DDBJ whole genome shotgun (WGS) entry which is preliminary data.</text>
</comment>
<dbReference type="GO" id="GO:0002376">
    <property type="term" value="P:immune system process"/>
    <property type="evidence" value="ECO:0007669"/>
    <property type="project" value="TreeGrafter"/>
</dbReference>
<dbReference type="InterPro" id="IPR019471">
    <property type="entry name" value="Interferon_reg_factor-3"/>
</dbReference>
<keyword evidence="5" id="KW-0804">Transcription</keyword>
<evidence type="ECO:0000256" key="3">
    <source>
        <dbReference type="ARBA" id="ARBA00023125"/>
    </source>
</evidence>
<dbReference type="InterPro" id="IPR036388">
    <property type="entry name" value="WH-like_DNA-bd_sf"/>
</dbReference>
<name>A0A0P7U1H5_SCLFO</name>
<dbReference type="Gene3D" id="1.10.10.10">
    <property type="entry name" value="Winged helix-like DNA-binding domain superfamily/Winged helix DNA-binding domain"/>
    <property type="match status" value="1"/>
</dbReference>
<dbReference type="PROSITE" id="PS51507">
    <property type="entry name" value="IRF_2"/>
    <property type="match status" value="1"/>
</dbReference>
<dbReference type="Pfam" id="PF00605">
    <property type="entry name" value="IRF"/>
    <property type="match status" value="1"/>
</dbReference>
<reference evidence="9 10" key="1">
    <citation type="submission" date="2015-08" db="EMBL/GenBank/DDBJ databases">
        <title>The genome of the Asian arowana (Scleropages formosus).</title>
        <authorList>
            <person name="Tan M.H."/>
            <person name="Gan H.M."/>
            <person name="Croft L.J."/>
            <person name="Austin C.M."/>
        </authorList>
    </citation>
    <scope>NUCLEOTIDE SEQUENCE [LARGE SCALE GENOMIC DNA]</scope>
    <source>
        <strain evidence="9">Aro1</strain>
    </source>
</reference>
<dbReference type="FunFam" id="1.10.10.10:FF:000041">
    <property type="entry name" value="Interferon regulatory factor 4"/>
    <property type="match status" value="1"/>
</dbReference>
<dbReference type="PROSITE" id="PS00601">
    <property type="entry name" value="IRF_1"/>
    <property type="match status" value="1"/>
</dbReference>
<evidence type="ECO:0000313" key="9">
    <source>
        <dbReference type="EMBL" id="KPP60517.1"/>
    </source>
</evidence>
<accession>A0A0P7U1H5</accession>
<organism evidence="9 10">
    <name type="scientific">Scleropages formosus</name>
    <name type="common">Asian bonytongue</name>
    <name type="synonym">Osteoglossum formosum</name>
    <dbReference type="NCBI Taxonomy" id="113540"/>
    <lineage>
        <taxon>Eukaryota</taxon>
        <taxon>Metazoa</taxon>
        <taxon>Chordata</taxon>
        <taxon>Craniata</taxon>
        <taxon>Vertebrata</taxon>
        <taxon>Euteleostomi</taxon>
        <taxon>Actinopterygii</taxon>
        <taxon>Neopterygii</taxon>
        <taxon>Teleostei</taxon>
        <taxon>Osteoglossocephala</taxon>
        <taxon>Osteoglossomorpha</taxon>
        <taxon>Osteoglossiformes</taxon>
        <taxon>Osteoglossidae</taxon>
        <taxon>Scleropages</taxon>
    </lineage>
</organism>
<dbReference type="InterPro" id="IPR001346">
    <property type="entry name" value="Interferon_reg_fact_DNA-bd_dom"/>
</dbReference>
<dbReference type="GO" id="GO:0005634">
    <property type="term" value="C:nucleus"/>
    <property type="evidence" value="ECO:0007669"/>
    <property type="project" value="UniProtKB-SubCell"/>
</dbReference>
<dbReference type="Proteomes" id="UP000034805">
    <property type="component" value="Unassembled WGS sequence"/>
</dbReference>
<dbReference type="SUPFAM" id="SSF49879">
    <property type="entry name" value="SMAD/FHA domain"/>
    <property type="match status" value="2"/>
</dbReference>
<evidence type="ECO:0000256" key="1">
    <source>
        <dbReference type="ARBA" id="ARBA00004123"/>
    </source>
</evidence>
<keyword evidence="2" id="KW-0805">Transcription regulation</keyword>
<evidence type="ECO:0000256" key="7">
    <source>
        <dbReference type="SAM" id="MobiDB-lite"/>
    </source>
</evidence>
<evidence type="ECO:0000259" key="8">
    <source>
        <dbReference type="PROSITE" id="PS51507"/>
    </source>
</evidence>
<keyword evidence="3" id="KW-0238">DNA-binding</keyword>
<sequence length="489" mass="54304">MHEVQAIHTLGVCADSFPHAVLWTPMQVNSGQYPGLMWDDAAKTMFRIPWKHAGKQDFRSDEDAAIFKAWAEFKGKLSETGRSDPASWKTRLRCALNKSPEFREVTERSQLDISEPYKVYRLVPISEQGVVQSQGRTGQKQSKKKRCRTQSDKEEENEIEEAKHMKVTSDITSVPLQPITLMPTEDSLNLQTNNDSESVAVLKNLGPVNEIQLNFMIETIPPPGDLPSLTVSIHYLGQEVLKRDIFGNDVRIAYYSSSPSPPPLSSLGVGGTGTERISLPEPPASLPNRPAFSALLPYMEKGVLLASTNVGIYAQRYCQGRVFWTGPHTSEPGPHKLERTSRPVMLFNRQTFQQGYSAAVLFLFLLNNNDAEDENACVFAELDEFSHNGGPSPQCGVTLCFGEELSESDDLASKLITVQSEEQRVSTRVTGEDNNFLISHFFPSPQISLPWATQRVQEAQSVKDSLAFIQEMTGQSPLGEVTLNLVSIA</sequence>
<dbReference type="InterPro" id="IPR036390">
    <property type="entry name" value="WH_DNA-bd_sf"/>
</dbReference>
<protein>
    <submittedName>
        <fullName evidence="9">Interferon regulatory factor 9-like</fullName>
    </submittedName>
</protein>
<evidence type="ECO:0000256" key="2">
    <source>
        <dbReference type="ARBA" id="ARBA00023015"/>
    </source>
</evidence>
<comment type="subcellular location">
    <subcellularLocation>
        <location evidence="1">Nucleus</location>
    </subcellularLocation>
</comment>
<dbReference type="AlphaFoldDB" id="A0A0P7U1H5"/>
<evidence type="ECO:0000256" key="5">
    <source>
        <dbReference type="ARBA" id="ARBA00023163"/>
    </source>
</evidence>
<evidence type="ECO:0000256" key="4">
    <source>
        <dbReference type="ARBA" id="ARBA00023159"/>
    </source>
</evidence>